<gene>
    <name evidence="1" type="ORF">VQ7734_01916</name>
</gene>
<protein>
    <submittedName>
        <fullName evidence="1">Uncharacterized protein</fullName>
    </submittedName>
</protein>
<proteinExistence type="predicted"/>
<dbReference type="RefSeq" id="WP_073581837.1">
    <property type="nucleotide sequence ID" value="NZ_AP024897.1"/>
</dbReference>
<keyword evidence="2" id="KW-1185">Reference proteome</keyword>
<dbReference type="OrthoDB" id="9405921at2"/>
<evidence type="ECO:0000313" key="2">
    <source>
        <dbReference type="Proteomes" id="UP000184600"/>
    </source>
</evidence>
<dbReference type="AlphaFoldDB" id="A0A1M7YU46"/>
<evidence type="ECO:0000313" key="1">
    <source>
        <dbReference type="EMBL" id="SHO56149.1"/>
    </source>
</evidence>
<dbReference type="Proteomes" id="UP000184600">
    <property type="component" value="Unassembled WGS sequence"/>
</dbReference>
<organism evidence="1 2">
    <name type="scientific">Vibrio quintilis</name>
    <dbReference type="NCBI Taxonomy" id="1117707"/>
    <lineage>
        <taxon>Bacteria</taxon>
        <taxon>Pseudomonadati</taxon>
        <taxon>Pseudomonadota</taxon>
        <taxon>Gammaproteobacteria</taxon>
        <taxon>Vibrionales</taxon>
        <taxon>Vibrionaceae</taxon>
        <taxon>Vibrio</taxon>
    </lineage>
</organism>
<reference evidence="2" key="1">
    <citation type="submission" date="2016-12" db="EMBL/GenBank/DDBJ databases">
        <authorList>
            <person name="Rodrigo-Torres L."/>
            <person name="Arahal R.D."/>
            <person name="Lucena T."/>
        </authorList>
    </citation>
    <scope>NUCLEOTIDE SEQUENCE [LARGE SCALE GENOMIC DNA]</scope>
</reference>
<dbReference type="STRING" id="1117707.VQ7734_01916"/>
<name>A0A1M7YU46_9VIBR</name>
<sequence length="89" mass="10047">MTLSRIEEWKGCIITYGGSGGISLYNEKAIAKAHEAAELVHNSGQAERLLSSVGLFLIACRLVFEIYAFFDQRKSKKQEQQHNERNTTD</sequence>
<dbReference type="EMBL" id="FRFG01000021">
    <property type="protein sequence ID" value="SHO56149.1"/>
    <property type="molecule type" value="Genomic_DNA"/>
</dbReference>
<accession>A0A1M7YU46</accession>